<feature type="binding site" evidence="3">
    <location>
        <position position="256"/>
    </location>
    <ligand>
        <name>Zn(2+)</name>
        <dbReference type="ChEBI" id="CHEBI:29105"/>
    </ligand>
</feature>
<dbReference type="GO" id="GO:0070403">
    <property type="term" value="F:NAD+ binding"/>
    <property type="evidence" value="ECO:0007669"/>
    <property type="project" value="InterPro"/>
</dbReference>
<reference evidence="5" key="2">
    <citation type="submission" date="2025-09" db="UniProtKB">
        <authorList>
            <consortium name="Ensembl"/>
        </authorList>
    </citation>
    <scope>IDENTIFICATION</scope>
</reference>
<dbReference type="Proteomes" id="UP000694388">
    <property type="component" value="Unplaced"/>
</dbReference>
<dbReference type="PANTHER" id="PTHR11085">
    <property type="entry name" value="NAD-DEPENDENT PROTEIN DEACYLASE SIRTUIN-5, MITOCHONDRIAL-RELATED"/>
    <property type="match status" value="1"/>
</dbReference>
<dbReference type="GO" id="GO:0046872">
    <property type="term" value="F:metal ion binding"/>
    <property type="evidence" value="ECO:0007669"/>
    <property type="project" value="UniProtKB-KW"/>
</dbReference>
<dbReference type="SUPFAM" id="SSF52467">
    <property type="entry name" value="DHS-like NAD/FAD-binding domain"/>
    <property type="match status" value="1"/>
</dbReference>
<evidence type="ECO:0000256" key="2">
    <source>
        <dbReference type="ARBA" id="ARBA00023027"/>
    </source>
</evidence>
<dbReference type="GO" id="GO:0005634">
    <property type="term" value="C:nucleus"/>
    <property type="evidence" value="ECO:0007669"/>
    <property type="project" value="TreeGrafter"/>
</dbReference>
<keyword evidence="1" id="KW-0808">Transferase</keyword>
<dbReference type="AlphaFoldDB" id="A0A8C4NEH4"/>
<evidence type="ECO:0000256" key="3">
    <source>
        <dbReference type="PROSITE-ProRule" id="PRU00236"/>
    </source>
</evidence>
<sequence length="376" mass="41803">MAVQAVTRTTIKCLVRTSRLRWNSSPGCRETSPPLPLVMVARWTKFASTCSFQHKWFHRASIFGTHCGNVTLGTRSPARPFCGTSGAGEVTVKYLRELSDVAGLIHKGLCHRVVVMAGAGLSTPSGIPDFRSPTTGLYDNLQKYKLPYPEAVFDIDYFLQDPQPFFALARELYPGERRPNVGHYFLRLLHDHGLLLRVYTQNIDGLERVAGLPTDKLVEAHGSFSTALCTRCSREHCGDDVKSVIMAGEIPRCKTCQGIVKPDIVFFGEELPKRFHLYQVDFPSADLLLVMGTSLEVEPFGSLVHAIRPGIPRVLFNRHAVGPFAHPILAPSDLVELGELVPRVEAFVAKLGWQVELSELIKDETAKVRHLYLTCP</sequence>
<dbReference type="CDD" id="cd01408">
    <property type="entry name" value="SIRT1"/>
    <property type="match status" value="1"/>
</dbReference>
<proteinExistence type="predicted"/>
<keyword evidence="2" id="KW-0520">NAD</keyword>
<dbReference type="GO" id="GO:0017136">
    <property type="term" value="F:histone deacetylase activity, NAD-dependent"/>
    <property type="evidence" value="ECO:0007669"/>
    <property type="project" value="TreeGrafter"/>
</dbReference>
<evidence type="ECO:0000256" key="1">
    <source>
        <dbReference type="ARBA" id="ARBA00022679"/>
    </source>
</evidence>
<dbReference type="InterPro" id="IPR026591">
    <property type="entry name" value="Sirtuin_cat_small_dom_sf"/>
</dbReference>
<dbReference type="GeneTree" id="ENSGT00940000159464"/>
<evidence type="ECO:0000313" key="6">
    <source>
        <dbReference type="Proteomes" id="UP000694388"/>
    </source>
</evidence>
<dbReference type="PANTHER" id="PTHR11085:SF5">
    <property type="entry name" value="NAD-DEPENDENT PROTEIN DEACETYLASE SIRTUIN-3, MITOCHONDRIAL"/>
    <property type="match status" value="1"/>
</dbReference>
<keyword evidence="3" id="KW-0862">Zinc</keyword>
<evidence type="ECO:0000259" key="4">
    <source>
        <dbReference type="PROSITE" id="PS50305"/>
    </source>
</evidence>
<dbReference type="InterPro" id="IPR026590">
    <property type="entry name" value="Ssirtuin_cat_dom"/>
</dbReference>
<feature type="binding site" evidence="3">
    <location>
        <position position="229"/>
    </location>
    <ligand>
        <name>Zn(2+)</name>
        <dbReference type="ChEBI" id="CHEBI:29105"/>
    </ligand>
</feature>
<feature type="binding site" evidence="3">
    <location>
        <position position="232"/>
    </location>
    <ligand>
        <name>Zn(2+)</name>
        <dbReference type="ChEBI" id="CHEBI:29105"/>
    </ligand>
</feature>
<dbReference type="Pfam" id="PF02146">
    <property type="entry name" value="SIR2"/>
    <property type="match status" value="1"/>
</dbReference>
<dbReference type="PROSITE" id="PS50305">
    <property type="entry name" value="SIRTUIN"/>
    <property type="match status" value="1"/>
</dbReference>
<keyword evidence="6" id="KW-1185">Reference proteome</keyword>
<name>A0A8C4NEH4_EPTBU</name>
<accession>A0A8C4NEH4</accession>
<reference evidence="5" key="1">
    <citation type="submission" date="2025-08" db="UniProtKB">
        <authorList>
            <consortium name="Ensembl"/>
        </authorList>
    </citation>
    <scope>IDENTIFICATION</scope>
</reference>
<keyword evidence="3" id="KW-0479">Metal-binding</keyword>
<dbReference type="InterPro" id="IPR029035">
    <property type="entry name" value="DHS-like_NAD/FAD-binding_dom"/>
</dbReference>
<feature type="domain" description="Deacetylase sirtuin-type" evidence="4">
    <location>
        <begin position="91"/>
        <end position="354"/>
    </location>
</feature>
<evidence type="ECO:0000313" key="5">
    <source>
        <dbReference type="Ensembl" id="ENSEBUP00000005420.1"/>
    </source>
</evidence>
<dbReference type="Gene3D" id="3.40.50.1220">
    <property type="entry name" value="TPP-binding domain"/>
    <property type="match status" value="1"/>
</dbReference>
<feature type="active site" description="Proton acceptor" evidence="3">
    <location>
        <position position="221"/>
    </location>
</feature>
<dbReference type="Ensembl" id="ENSEBUT00000005858.1">
    <property type="protein sequence ID" value="ENSEBUP00000005420.1"/>
    <property type="gene ID" value="ENSEBUG00000003693.1"/>
</dbReference>
<protein>
    <submittedName>
        <fullName evidence="5">Sirtuin 3</fullName>
    </submittedName>
</protein>
<dbReference type="Gene3D" id="3.30.1600.10">
    <property type="entry name" value="SIR2/SIRT2 'Small Domain"/>
    <property type="match status" value="1"/>
</dbReference>
<dbReference type="InterPro" id="IPR050134">
    <property type="entry name" value="NAD-dep_sirtuin_deacylases"/>
</dbReference>
<feature type="binding site" evidence="3">
    <location>
        <position position="253"/>
    </location>
    <ligand>
        <name>Zn(2+)</name>
        <dbReference type="ChEBI" id="CHEBI:29105"/>
    </ligand>
</feature>
<organism evidence="5 6">
    <name type="scientific">Eptatretus burgeri</name>
    <name type="common">Inshore hagfish</name>
    <dbReference type="NCBI Taxonomy" id="7764"/>
    <lineage>
        <taxon>Eukaryota</taxon>
        <taxon>Metazoa</taxon>
        <taxon>Chordata</taxon>
        <taxon>Craniata</taxon>
        <taxon>Vertebrata</taxon>
        <taxon>Cyclostomata</taxon>
        <taxon>Myxini</taxon>
        <taxon>Myxiniformes</taxon>
        <taxon>Myxinidae</taxon>
        <taxon>Eptatretinae</taxon>
        <taxon>Eptatretus</taxon>
    </lineage>
</organism>
<dbReference type="InterPro" id="IPR003000">
    <property type="entry name" value="Sirtuin"/>
</dbReference>